<feature type="compositionally biased region" description="Low complexity" evidence="1">
    <location>
        <begin position="117"/>
        <end position="138"/>
    </location>
</feature>
<name>A0A1M7MIM3_9FLAO</name>
<evidence type="ECO:0000313" key="3">
    <source>
        <dbReference type="EMBL" id="SHM90776.1"/>
    </source>
</evidence>
<gene>
    <name evidence="3" type="ORF">SAMN05878281_2509</name>
</gene>
<dbReference type="AlphaFoldDB" id="A0A1M7MIM3"/>
<feature type="compositionally biased region" description="Polar residues" evidence="1">
    <location>
        <begin position="182"/>
        <end position="193"/>
    </location>
</feature>
<dbReference type="SUPFAM" id="SSF56925">
    <property type="entry name" value="OMPA-like"/>
    <property type="match status" value="1"/>
</dbReference>
<accession>A0A1M7MIM3</accession>
<evidence type="ECO:0000256" key="1">
    <source>
        <dbReference type="SAM" id="MobiDB-lite"/>
    </source>
</evidence>
<evidence type="ECO:0000313" key="4">
    <source>
        <dbReference type="Proteomes" id="UP000190235"/>
    </source>
</evidence>
<reference evidence="4" key="1">
    <citation type="submission" date="2016-11" db="EMBL/GenBank/DDBJ databases">
        <authorList>
            <person name="Varghese N."/>
            <person name="Submissions S."/>
        </authorList>
    </citation>
    <scope>NUCLEOTIDE SEQUENCE [LARGE SCALE GENOMIC DNA]</scope>
    <source>
        <strain evidence="4">ACAM 48</strain>
    </source>
</reference>
<evidence type="ECO:0000256" key="2">
    <source>
        <dbReference type="SAM" id="Phobius"/>
    </source>
</evidence>
<dbReference type="OrthoDB" id="1113942at2"/>
<proteinExistence type="predicted"/>
<feature type="region of interest" description="Disordered" evidence="1">
    <location>
        <begin position="117"/>
        <end position="199"/>
    </location>
</feature>
<dbReference type="STRING" id="143223.SAMN05878281_2509"/>
<keyword evidence="2" id="KW-0472">Membrane</keyword>
<keyword evidence="2" id="KW-1133">Transmembrane helix</keyword>
<keyword evidence="4" id="KW-1185">Reference proteome</keyword>
<keyword evidence="2" id="KW-0812">Transmembrane</keyword>
<evidence type="ECO:0008006" key="5">
    <source>
        <dbReference type="Google" id="ProtNLM"/>
    </source>
</evidence>
<protein>
    <recommendedName>
        <fullName evidence="5">Outer membrane protein beta-barrel domain-containing protein</fullName>
    </recommendedName>
</protein>
<dbReference type="InterPro" id="IPR011250">
    <property type="entry name" value="OMP/PagP_B-barrel"/>
</dbReference>
<feature type="transmembrane region" description="Helical" evidence="2">
    <location>
        <begin position="47"/>
        <end position="67"/>
    </location>
</feature>
<dbReference type="Proteomes" id="UP000190235">
    <property type="component" value="Chromosome I"/>
</dbReference>
<sequence length="488" mass="53854">MKERKNIDRLYQEKFRDFAPEPRPELWDNIAGKLQEKDKKKPFIIPLWFKLGGVAAVLALMLGGYFFSQNNFTNTEVVFEVEETAKPQINLPEINKNQQFINASEILKNVNEATYSTSEGANTSSANNNSAIASENTNPGVEKTPGNSTERKNSENITADKLNGQKSAIAEENHQDSEEENFQNQDFINPNSKNEQKPEVIVENSNENIEKEEALSLKDSLEVAEQLAQIEEEKNLDKEEDLIAAASKKKLRLSTFAAPVFYDNIGSGNAIDSQFAGNNTTSQVSMAYGMNLAYAISEKIKIRSGISKVAMSYNVEDIVFSASINPSTISSINYESTGNNVQLESAAPSGLPGGNQDLNPAFSNSTNMALPGEINQQFGFIEVPLEIEYSLLDSKFGINLIAGGSSLFLDENSIQVNTNNQNTRIGEANNINKVSFSTNVGVGLDYKLTDSFKLNVEPIFKYQLDTFNDAPGVRPFYFGIYSGISFSF</sequence>
<dbReference type="RefSeq" id="WP_079735525.1">
    <property type="nucleotide sequence ID" value="NZ_LT670848.1"/>
</dbReference>
<dbReference type="EMBL" id="LT670848">
    <property type="protein sequence ID" value="SHM90776.1"/>
    <property type="molecule type" value="Genomic_DNA"/>
</dbReference>
<organism evidence="3 4">
    <name type="scientific">Salegentibacter salegens</name>
    <dbReference type="NCBI Taxonomy" id="143223"/>
    <lineage>
        <taxon>Bacteria</taxon>
        <taxon>Pseudomonadati</taxon>
        <taxon>Bacteroidota</taxon>
        <taxon>Flavobacteriia</taxon>
        <taxon>Flavobacteriales</taxon>
        <taxon>Flavobacteriaceae</taxon>
        <taxon>Salegentibacter</taxon>
    </lineage>
</organism>